<keyword evidence="4" id="KW-0067">ATP-binding</keyword>
<dbReference type="AlphaFoldDB" id="D8M1B6"/>
<proteinExistence type="inferred from homology"/>
<evidence type="ECO:0000256" key="2">
    <source>
        <dbReference type="ARBA" id="ARBA00022598"/>
    </source>
</evidence>
<reference evidence="5" key="1">
    <citation type="submission" date="2010-02" db="EMBL/GenBank/DDBJ databases">
        <title>Sequencing and annotation of the Blastocystis hominis genome.</title>
        <authorList>
            <person name="Wincker P."/>
        </authorList>
    </citation>
    <scope>NUCLEOTIDE SEQUENCE</scope>
    <source>
        <strain evidence="5">Singapore isolate B</strain>
    </source>
</reference>
<sequence length="221" mass="25208">MEYYMQELEIDISKLNIVHVAGSKGKGSTCAFVESALRRYGYKTGSLYTSPHIQSLCERFCINGKQISKETYLRHFSVVWSKLQEIKQRPSSELPPYITRWPGFFRFLTLIAFRVFIEANVDVVVLEVGMGGRLDATNVVQHPITTGITLIDLEHTQVLGNTLEQIAFEKAGIFKRNSPAVVLQQRPEVMQVFRQCAEIEGISAIFAFNRRLRVTSRFSVR</sequence>
<evidence type="ECO:0000256" key="4">
    <source>
        <dbReference type="ARBA" id="ARBA00022840"/>
    </source>
</evidence>
<dbReference type="InterPro" id="IPR018109">
    <property type="entry name" value="Folylpolyglutamate_synth_CS"/>
</dbReference>
<evidence type="ECO:0008006" key="7">
    <source>
        <dbReference type="Google" id="ProtNLM"/>
    </source>
</evidence>
<evidence type="ECO:0000256" key="1">
    <source>
        <dbReference type="ARBA" id="ARBA00008276"/>
    </source>
</evidence>
<dbReference type="InterPro" id="IPR036565">
    <property type="entry name" value="Mur-like_cat_sf"/>
</dbReference>
<dbReference type="Gene3D" id="3.40.1190.10">
    <property type="entry name" value="Mur-like, catalytic domain"/>
    <property type="match status" value="1"/>
</dbReference>
<dbReference type="GeneID" id="24919175"/>
<dbReference type="GO" id="GO:0005829">
    <property type="term" value="C:cytosol"/>
    <property type="evidence" value="ECO:0007669"/>
    <property type="project" value="TreeGrafter"/>
</dbReference>
<dbReference type="GO" id="GO:0005524">
    <property type="term" value="F:ATP binding"/>
    <property type="evidence" value="ECO:0007669"/>
    <property type="project" value="UniProtKB-KW"/>
</dbReference>
<comment type="similarity">
    <text evidence="1">Belongs to the folylpolyglutamate synthase family.</text>
</comment>
<dbReference type="GO" id="GO:0005739">
    <property type="term" value="C:mitochondrion"/>
    <property type="evidence" value="ECO:0007669"/>
    <property type="project" value="TreeGrafter"/>
</dbReference>
<dbReference type="PANTHER" id="PTHR11136">
    <property type="entry name" value="FOLYLPOLYGLUTAMATE SYNTHASE-RELATED"/>
    <property type="match status" value="1"/>
</dbReference>
<keyword evidence="6" id="KW-1185">Reference proteome</keyword>
<accession>D8M1B6</accession>
<dbReference type="PROSITE" id="PS01012">
    <property type="entry name" value="FOLYLPOLYGLU_SYNT_2"/>
    <property type="match status" value="1"/>
</dbReference>
<dbReference type="Proteomes" id="UP000008312">
    <property type="component" value="Unassembled WGS sequence"/>
</dbReference>
<protein>
    <recommendedName>
        <fullName evidence="7">Folylpoly-gamma-glutamate synthetase</fullName>
    </recommendedName>
</protein>
<evidence type="ECO:0000313" key="6">
    <source>
        <dbReference type="Proteomes" id="UP000008312"/>
    </source>
</evidence>
<evidence type="ECO:0000256" key="3">
    <source>
        <dbReference type="ARBA" id="ARBA00022741"/>
    </source>
</evidence>
<keyword evidence="3" id="KW-0547">Nucleotide-binding</keyword>
<dbReference type="GO" id="GO:0004326">
    <property type="term" value="F:tetrahydrofolylpolyglutamate synthase activity"/>
    <property type="evidence" value="ECO:0007669"/>
    <property type="project" value="InterPro"/>
</dbReference>
<dbReference type="PANTHER" id="PTHR11136:SF5">
    <property type="entry name" value="FOLYLPOLYGLUTAMATE SYNTHASE, MITOCHONDRIAL"/>
    <property type="match status" value="1"/>
</dbReference>
<gene>
    <name evidence="5" type="ORF">GSBLH_T00001958001</name>
</gene>
<dbReference type="OrthoDB" id="5212574at2759"/>
<organism evidence="5">
    <name type="scientific">Blastocystis hominis</name>
    <dbReference type="NCBI Taxonomy" id="12968"/>
    <lineage>
        <taxon>Eukaryota</taxon>
        <taxon>Sar</taxon>
        <taxon>Stramenopiles</taxon>
        <taxon>Bigyra</taxon>
        <taxon>Opalozoa</taxon>
        <taxon>Opalinata</taxon>
        <taxon>Blastocystidae</taxon>
        <taxon>Blastocystis</taxon>
    </lineage>
</organism>
<dbReference type="InterPro" id="IPR001645">
    <property type="entry name" value="Folylpolyglutamate_synth"/>
</dbReference>
<keyword evidence="2" id="KW-0436">Ligase</keyword>
<dbReference type="NCBIfam" id="TIGR01499">
    <property type="entry name" value="folC"/>
    <property type="match status" value="1"/>
</dbReference>
<dbReference type="InParanoid" id="D8M1B6"/>
<name>D8M1B6_BLAHO</name>
<dbReference type="EMBL" id="FN668645">
    <property type="protein sequence ID" value="CBK21855.2"/>
    <property type="molecule type" value="Genomic_DNA"/>
</dbReference>
<evidence type="ECO:0000313" key="5">
    <source>
        <dbReference type="EMBL" id="CBK21855.2"/>
    </source>
</evidence>
<dbReference type="RefSeq" id="XP_012895903.1">
    <property type="nucleotide sequence ID" value="XM_013040449.1"/>
</dbReference>
<dbReference type="SUPFAM" id="SSF53623">
    <property type="entry name" value="MurD-like peptide ligases, catalytic domain"/>
    <property type="match status" value="1"/>
</dbReference>